<dbReference type="Proteomes" id="UP000199468">
    <property type="component" value="Unassembled WGS sequence"/>
</dbReference>
<feature type="chain" id="PRO_5045934891" description="YHS domain-containing protein" evidence="1">
    <location>
        <begin position="29"/>
        <end position="185"/>
    </location>
</feature>
<dbReference type="EMBL" id="FNBZ01000002">
    <property type="protein sequence ID" value="SDF79620.1"/>
    <property type="molecule type" value="Genomic_DNA"/>
</dbReference>
<keyword evidence="1" id="KW-0732">Signal</keyword>
<evidence type="ECO:0000256" key="1">
    <source>
        <dbReference type="SAM" id="SignalP"/>
    </source>
</evidence>
<evidence type="ECO:0000313" key="3">
    <source>
        <dbReference type="Proteomes" id="UP000199468"/>
    </source>
</evidence>
<protein>
    <recommendedName>
        <fullName evidence="4">YHS domain-containing protein</fullName>
    </recommendedName>
</protein>
<dbReference type="NCBIfam" id="NF041384">
    <property type="entry name" value="YHS_seleno_dom"/>
    <property type="match status" value="1"/>
</dbReference>
<name>A0ABY0NMJ4_9HYPH</name>
<keyword evidence="3" id="KW-1185">Reference proteome</keyword>
<accession>A0ABY0NMJ4</accession>
<gene>
    <name evidence="2" type="ORF">SAMN05421844_10233</name>
</gene>
<evidence type="ECO:0000313" key="2">
    <source>
        <dbReference type="EMBL" id="SDF79620.1"/>
    </source>
</evidence>
<organism evidence="2 3">
    <name type="scientific">Bosea robiniae</name>
    <dbReference type="NCBI Taxonomy" id="1036780"/>
    <lineage>
        <taxon>Bacteria</taxon>
        <taxon>Pseudomonadati</taxon>
        <taxon>Pseudomonadota</taxon>
        <taxon>Alphaproteobacteria</taxon>
        <taxon>Hyphomicrobiales</taxon>
        <taxon>Boseaceae</taxon>
        <taxon>Bosea</taxon>
    </lineage>
</organism>
<sequence length="185" mass="19811">MKAATRQRWISLAAAAVSLALIGQTALASAPSAAPETTASNPFPALPSGLPDLPSLGEVMQRDLRTGLAINGFDPVSYRLGAKPAAGRAEYELIQDRFVWRFASQANLEAFRDAPEVYMPAFGGFDPTGVANGVAVDSDPSQFAVIGSRLFLFRSAANRQRFLQNAGLLAQAESRWNAVLRFVAR</sequence>
<feature type="signal peptide" evidence="1">
    <location>
        <begin position="1"/>
        <end position="28"/>
    </location>
</feature>
<comment type="caution">
    <text evidence="2">The sequence shown here is derived from an EMBL/GenBank/DDBJ whole genome shotgun (WGS) entry which is preliminary data.</text>
</comment>
<reference evidence="2 3" key="1">
    <citation type="submission" date="2016-10" db="EMBL/GenBank/DDBJ databases">
        <authorList>
            <person name="Varghese N."/>
            <person name="Submissions S."/>
        </authorList>
    </citation>
    <scope>NUCLEOTIDE SEQUENCE [LARGE SCALE GENOMIC DNA]</scope>
    <source>
        <strain evidence="2 3">DSM 26672</strain>
    </source>
</reference>
<evidence type="ECO:0008006" key="4">
    <source>
        <dbReference type="Google" id="ProtNLM"/>
    </source>
</evidence>
<proteinExistence type="predicted"/>
<dbReference type="RefSeq" id="WP_091856215.1">
    <property type="nucleotide sequence ID" value="NZ_FNBZ01000002.1"/>
</dbReference>